<dbReference type="GO" id="GO:0000155">
    <property type="term" value="F:phosphorelay sensor kinase activity"/>
    <property type="evidence" value="ECO:0007669"/>
    <property type="project" value="InterPro"/>
</dbReference>
<evidence type="ECO:0000256" key="7">
    <source>
        <dbReference type="ARBA" id="ARBA00022777"/>
    </source>
</evidence>
<evidence type="ECO:0000256" key="9">
    <source>
        <dbReference type="ARBA" id="ARBA00023012"/>
    </source>
</evidence>
<reference evidence="14 15" key="1">
    <citation type="submission" date="2019-08" db="EMBL/GenBank/DDBJ databases">
        <title>Amphibian skin-associated Pigmentiphaga: genome sequence and occurrence across geography and hosts.</title>
        <authorList>
            <person name="Bletz M.C."/>
            <person name="Bunk B."/>
            <person name="Sproeer C."/>
            <person name="Biwer P."/>
            <person name="Reiter S."/>
            <person name="Rabemananjara F.C.E."/>
            <person name="Schulz S."/>
            <person name="Overmann J."/>
            <person name="Vences M."/>
        </authorList>
    </citation>
    <scope>NUCLEOTIDE SEQUENCE [LARGE SCALE GENOMIC DNA]</scope>
    <source>
        <strain evidence="14 15">Mada1488</strain>
    </source>
</reference>
<evidence type="ECO:0000313" key="15">
    <source>
        <dbReference type="Proteomes" id="UP000325161"/>
    </source>
</evidence>
<dbReference type="InterPro" id="IPR050428">
    <property type="entry name" value="TCS_sensor_his_kinase"/>
</dbReference>
<evidence type="ECO:0000256" key="8">
    <source>
        <dbReference type="ARBA" id="ARBA00022989"/>
    </source>
</evidence>
<evidence type="ECO:0000256" key="10">
    <source>
        <dbReference type="ARBA" id="ARBA00023136"/>
    </source>
</evidence>
<feature type="domain" description="Histidine kinase" evidence="12">
    <location>
        <begin position="250"/>
        <end position="466"/>
    </location>
</feature>
<keyword evidence="4" id="KW-0597">Phosphoprotein</keyword>
<comment type="catalytic activity">
    <reaction evidence="1">
        <text>ATP + protein L-histidine = ADP + protein N-phospho-L-histidine.</text>
        <dbReference type="EC" id="2.7.13.3"/>
    </reaction>
</comment>
<dbReference type="SUPFAM" id="SSF55874">
    <property type="entry name" value="ATPase domain of HSP90 chaperone/DNA topoisomerase II/histidine kinase"/>
    <property type="match status" value="1"/>
</dbReference>
<dbReference type="PROSITE" id="PS50109">
    <property type="entry name" value="HIS_KIN"/>
    <property type="match status" value="1"/>
</dbReference>
<dbReference type="SMART" id="SM00304">
    <property type="entry name" value="HAMP"/>
    <property type="match status" value="1"/>
</dbReference>
<keyword evidence="10 11" id="KW-0472">Membrane</keyword>
<dbReference type="GO" id="GO:0005886">
    <property type="term" value="C:plasma membrane"/>
    <property type="evidence" value="ECO:0007669"/>
    <property type="project" value="UniProtKB-SubCell"/>
</dbReference>
<dbReference type="OrthoDB" id="9804645at2"/>
<dbReference type="Gene3D" id="6.10.340.10">
    <property type="match status" value="1"/>
</dbReference>
<evidence type="ECO:0000313" key="14">
    <source>
        <dbReference type="EMBL" id="QEI04439.1"/>
    </source>
</evidence>
<dbReference type="InterPro" id="IPR003594">
    <property type="entry name" value="HATPase_dom"/>
</dbReference>
<keyword evidence="7" id="KW-0418">Kinase</keyword>
<evidence type="ECO:0000256" key="1">
    <source>
        <dbReference type="ARBA" id="ARBA00000085"/>
    </source>
</evidence>
<dbReference type="Proteomes" id="UP000325161">
    <property type="component" value="Chromosome"/>
</dbReference>
<evidence type="ECO:0000256" key="3">
    <source>
        <dbReference type="ARBA" id="ARBA00012438"/>
    </source>
</evidence>
<keyword evidence="5" id="KW-0808">Transferase</keyword>
<sequence length="466" mass="49524">MNALSFRARLTFIHLMLITVILVLTALAGHWGLSRAIHQQLDSALVALAETEIGSLPTDPDAPVIVHDPANGPIAEPALDRLDRLVQVIDMRGAVLARSANLGPSSLPVSPSMLAELATGETAFETLLDFGGEPARMVAVPAPGGKRAVLVAGSLDDVKAVMQAAGLLFAAMAVALLTAVGIAGHWLTRGAFRTIDQVVLQVRDIGDTNLGERLPHPGTRDEIGRLVDTLNDMLARLETGFDAQRRFTADASHELRSPLSRLRAEIDITLRYPREREEYLEVLRSCLEEAERLTQLTDELLLLARADAAQERVPTAPVAIASVVDEAVRLLTPVADERQIAFAVEASPYAVVRMAPGQASLVLNNLLGNALKFSPPQSVVTIRAVVDSGEVLLSVSDMGPGIAPEDLTRIFDRFYRGASTRGADVTGVGLGLALAQSIVHAHGGRIVASNLADGGALFSVRLPLAV</sequence>
<proteinExistence type="predicted"/>
<keyword evidence="6 11" id="KW-0812">Transmembrane</keyword>
<dbReference type="InterPro" id="IPR036890">
    <property type="entry name" value="HATPase_C_sf"/>
</dbReference>
<evidence type="ECO:0000256" key="5">
    <source>
        <dbReference type="ARBA" id="ARBA00022679"/>
    </source>
</evidence>
<gene>
    <name evidence="14" type="ORF">FXN63_00235</name>
</gene>
<dbReference type="CDD" id="cd06225">
    <property type="entry name" value="HAMP"/>
    <property type="match status" value="1"/>
</dbReference>
<dbReference type="RefSeq" id="WP_148811738.1">
    <property type="nucleotide sequence ID" value="NZ_CP043046.1"/>
</dbReference>
<feature type="domain" description="HAMP" evidence="13">
    <location>
        <begin position="189"/>
        <end position="242"/>
    </location>
</feature>
<dbReference type="Pfam" id="PF00512">
    <property type="entry name" value="HisKA"/>
    <property type="match status" value="1"/>
</dbReference>
<keyword evidence="9" id="KW-0902">Two-component regulatory system</keyword>
<feature type="transmembrane region" description="Helical" evidence="11">
    <location>
        <begin position="164"/>
        <end position="187"/>
    </location>
</feature>
<evidence type="ECO:0000259" key="13">
    <source>
        <dbReference type="PROSITE" id="PS50885"/>
    </source>
</evidence>
<dbReference type="InterPro" id="IPR003660">
    <property type="entry name" value="HAMP_dom"/>
</dbReference>
<evidence type="ECO:0000256" key="2">
    <source>
        <dbReference type="ARBA" id="ARBA00004429"/>
    </source>
</evidence>
<evidence type="ECO:0000256" key="11">
    <source>
        <dbReference type="SAM" id="Phobius"/>
    </source>
</evidence>
<dbReference type="KEGG" id="pacr:FXN63_00235"/>
<accession>A0A5C0AQR7</accession>
<protein>
    <recommendedName>
        <fullName evidence="3">histidine kinase</fullName>
        <ecNumber evidence="3">2.7.13.3</ecNumber>
    </recommendedName>
</protein>
<dbReference type="EMBL" id="CP043046">
    <property type="protein sequence ID" value="QEI04439.1"/>
    <property type="molecule type" value="Genomic_DNA"/>
</dbReference>
<dbReference type="Gene3D" id="3.30.565.10">
    <property type="entry name" value="Histidine kinase-like ATPase, C-terminal domain"/>
    <property type="match status" value="1"/>
</dbReference>
<dbReference type="InterPro" id="IPR036097">
    <property type="entry name" value="HisK_dim/P_sf"/>
</dbReference>
<dbReference type="CDD" id="cd00082">
    <property type="entry name" value="HisKA"/>
    <property type="match status" value="1"/>
</dbReference>
<dbReference type="PROSITE" id="PS50885">
    <property type="entry name" value="HAMP"/>
    <property type="match status" value="1"/>
</dbReference>
<dbReference type="SMART" id="SM00388">
    <property type="entry name" value="HisKA"/>
    <property type="match status" value="1"/>
</dbReference>
<organism evidence="14 15">
    <name type="scientific">Pigmentiphaga aceris</name>
    <dbReference type="NCBI Taxonomy" id="1940612"/>
    <lineage>
        <taxon>Bacteria</taxon>
        <taxon>Pseudomonadati</taxon>
        <taxon>Pseudomonadota</taxon>
        <taxon>Betaproteobacteria</taxon>
        <taxon>Burkholderiales</taxon>
        <taxon>Alcaligenaceae</taxon>
        <taxon>Pigmentiphaga</taxon>
    </lineage>
</organism>
<keyword evidence="8 11" id="KW-1133">Transmembrane helix</keyword>
<dbReference type="SUPFAM" id="SSF47384">
    <property type="entry name" value="Homodimeric domain of signal transducing histidine kinase"/>
    <property type="match status" value="1"/>
</dbReference>
<comment type="subcellular location">
    <subcellularLocation>
        <location evidence="2">Cell inner membrane</location>
        <topology evidence="2">Multi-pass membrane protein</topology>
    </subcellularLocation>
</comment>
<dbReference type="PANTHER" id="PTHR45436">
    <property type="entry name" value="SENSOR HISTIDINE KINASE YKOH"/>
    <property type="match status" value="1"/>
</dbReference>
<dbReference type="AlphaFoldDB" id="A0A5C0AQR7"/>
<keyword evidence="15" id="KW-1185">Reference proteome</keyword>
<dbReference type="EC" id="2.7.13.3" evidence="3"/>
<dbReference type="Pfam" id="PF00672">
    <property type="entry name" value="HAMP"/>
    <property type="match status" value="1"/>
</dbReference>
<evidence type="ECO:0000259" key="12">
    <source>
        <dbReference type="PROSITE" id="PS50109"/>
    </source>
</evidence>
<evidence type="ECO:0000256" key="6">
    <source>
        <dbReference type="ARBA" id="ARBA00022692"/>
    </source>
</evidence>
<dbReference type="FunFam" id="3.30.565.10:FF:000006">
    <property type="entry name" value="Sensor histidine kinase WalK"/>
    <property type="match status" value="1"/>
</dbReference>
<name>A0A5C0AQR7_9BURK</name>
<dbReference type="InterPro" id="IPR005467">
    <property type="entry name" value="His_kinase_dom"/>
</dbReference>
<evidence type="ECO:0000256" key="4">
    <source>
        <dbReference type="ARBA" id="ARBA00022553"/>
    </source>
</evidence>
<dbReference type="PRINTS" id="PR00344">
    <property type="entry name" value="BCTRLSENSOR"/>
</dbReference>
<feature type="transmembrane region" description="Helical" evidence="11">
    <location>
        <begin position="12"/>
        <end position="33"/>
    </location>
</feature>
<dbReference type="InterPro" id="IPR003661">
    <property type="entry name" value="HisK_dim/P_dom"/>
</dbReference>
<dbReference type="PANTHER" id="PTHR45436:SF5">
    <property type="entry name" value="SENSOR HISTIDINE KINASE TRCS"/>
    <property type="match status" value="1"/>
</dbReference>
<dbReference type="SUPFAM" id="SSF158472">
    <property type="entry name" value="HAMP domain-like"/>
    <property type="match status" value="1"/>
</dbReference>
<dbReference type="SMART" id="SM00387">
    <property type="entry name" value="HATPase_c"/>
    <property type="match status" value="1"/>
</dbReference>
<dbReference type="CDD" id="cd00075">
    <property type="entry name" value="HATPase"/>
    <property type="match status" value="1"/>
</dbReference>
<dbReference type="Pfam" id="PF02518">
    <property type="entry name" value="HATPase_c"/>
    <property type="match status" value="1"/>
</dbReference>
<dbReference type="Gene3D" id="1.10.287.130">
    <property type="match status" value="1"/>
</dbReference>
<dbReference type="InterPro" id="IPR004358">
    <property type="entry name" value="Sig_transdc_His_kin-like_C"/>
</dbReference>